<accession>A0A1W5ZT82</accession>
<dbReference type="AlphaFoldDB" id="A0A1W5ZT82"/>
<organism evidence="4 5">
    <name type="scientific">Halobacillus mangrovi</name>
    <dbReference type="NCBI Taxonomy" id="402384"/>
    <lineage>
        <taxon>Bacteria</taxon>
        <taxon>Bacillati</taxon>
        <taxon>Bacillota</taxon>
        <taxon>Bacilli</taxon>
        <taxon>Bacillales</taxon>
        <taxon>Bacillaceae</taxon>
        <taxon>Halobacillus</taxon>
    </lineage>
</organism>
<dbReference type="GO" id="GO:0031411">
    <property type="term" value="C:gas vesicle"/>
    <property type="evidence" value="ECO:0007669"/>
    <property type="project" value="UniProtKB-SubCell"/>
</dbReference>
<comment type="subcellular location">
    <subcellularLocation>
        <location evidence="2">Gas vesicle</location>
    </subcellularLocation>
</comment>
<dbReference type="PANTHER" id="PTHR36852:SF1">
    <property type="entry name" value="PROTEIN GVPL 2"/>
    <property type="match status" value="1"/>
</dbReference>
<dbReference type="Pfam" id="PF06386">
    <property type="entry name" value="GvpL_GvpF"/>
    <property type="match status" value="1"/>
</dbReference>
<sequence>MGRADETVAGGSIKMNELLYLYGIIPKPDEETDSFADIKGIDGEHSLTMMNFNHCAAVVCLVDEEEYGEKVLEEKTKQMDWVQEKAFHHHEALISLRERTTIIPMKFCTIFQNEESLSEMIQSREEDWERLLNELENKEEWNVKIYCDRSLLREEVAENNLTIENKKAEIAEMSKGRQYLERKKLNQIIDKEVEQEQHDFSKGYHEKWKGLAAQDSVKKVWNKDVTGKDEEMCWNSAYLLPLEHVEPFLEHVTLANEKHASAGWKFEITGPWPAYHFVNLSKSEV</sequence>
<dbReference type="OrthoDB" id="146444at2"/>
<evidence type="ECO:0000256" key="2">
    <source>
        <dbReference type="ARBA" id="ARBA00035108"/>
    </source>
</evidence>
<evidence type="ECO:0000313" key="4">
    <source>
        <dbReference type="EMBL" id="ARI76457.1"/>
    </source>
</evidence>
<proteinExistence type="inferred from homology"/>
<comment type="similarity">
    <text evidence="3">Belongs to the gas vesicle GvpF/GvpL family.</text>
</comment>
<keyword evidence="5" id="KW-1185">Reference proteome</keyword>
<protein>
    <recommendedName>
        <fullName evidence="6">Gas vesicle protein GvpL</fullName>
    </recommendedName>
</protein>
<dbReference type="STRING" id="402384.HM131_06235"/>
<reference evidence="4 5" key="1">
    <citation type="submission" date="2017-04" db="EMBL/GenBank/DDBJ databases">
        <title>The whole genome sequencing and assembly of Halobacillus mangrovi strain.</title>
        <authorList>
            <person name="Lee S.-J."/>
            <person name="Park M.-K."/>
            <person name="Kim J.-Y."/>
            <person name="Lee Y.-J."/>
            <person name="Yi H."/>
            <person name="Bahn Y.-S."/>
            <person name="Kim J.F."/>
            <person name="Lee D.-W."/>
        </authorList>
    </citation>
    <scope>NUCLEOTIDE SEQUENCE [LARGE SCALE GENOMIC DNA]</scope>
    <source>
        <strain evidence="4 5">KTB 131</strain>
    </source>
</reference>
<dbReference type="InterPro" id="IPR009430">
    <property type="entry name" value="GvpL/GvpF"/>
</dbReference>
<gene>
    <name evidence="4" type="ORF">HM131_06235</name>
</gene>
<dbReference type="PANTHER" id="PTHR36852">
    <property type="entry name" value="PROTEIN GVPL 2"/>
    <property type="match status" value="1"/>
</dbReference>
<name>A0A1W5ZT82_9BACI</name>
<evidence type="ECO:0000256" key="1">
    <source>
        <dbReference type="ARBA" id="ARBA00022987"/>
    </source>
</evidence>
<dbReference type="EMBL" id="CP020772">
    <property type="protein sequence ID" value="ARI76457.1"/>
    <property type="molecule type" value="Genomic_DNA"/>
</dbReference>
<evidence type="ECO:0000313" key="5">
    <source>
        <dbReference type="Proteomes" id="UP000192527"/>
    </source>
</evidence>
<evidence type="ECO:0000256" key="3">
    <source>
        <dbReference type="ARBA" id="ARBA00035643"/>
    </source>
</evidence>
<dbReference type="Proteomes" id="UP000192527">
    <property type="component" value="Chromosome"/>
</dbReference>
<keyword evidence="1" id="KW-0304">Gas vesicle</keyword>
<dbReference type="GO" id="GO:0031412">
    <property type="term" value="P:gas vesicle organization"/>
    <property type="evidence" value="ECO:0007669"/>
    <property type="project" value="InterPro"/>
</dbReference>
<evidence type="ECO:0008006" key="6">
    <source>
        <dbReference type="Google" id="ProtNLM"/>
    </source>
</evidence>
<dbReference type="KEGG" id="hmn:HM131_06235"/>